<sequence>RFYDDSYLQLRRSVFPSESIVSVSEVHRYRRHPTKMDIQTFTQSITLPIQATMSELMITKPKEMRTNKGSLHSTHSEQELRNPNISQPKGQPPLITTPPELGQIKRKVVTYKQRKQPTNDKDI</sequence>
<dbReference type="EMBL" id="SNRW01040736">
    <property type="protein sequence ID" value="KAA6341781.1"/>
    <property type="molecule type" value="Genomic_DNA"/>
</dbReference>
<evidence type="ECO:0000313" key="3">
    <source>
        <dbReference type="Proteomes" id="UP000324800"/>
    </source>
</evidence>
<feature type="non-terminal residue" evidence="2">
    <location>
        <position position="1"/>
    </location>
</feature>
<accession>A0A5J4S962</accession>
<proteinExistence type="predicted"/>
<organism evidence="2 3">
    <name type="scientific">Streblomastix strix</name>
    <dbReference type="NCBI Taxonomy" id="222440"/>
    <lineage>
        <taxon>Eukaryota</taxon>
        <taxon>Metamonada</taxon>
        <taxon>Preaxostyla</taxon>
        <taxon>Oxymonadida</taxon>
        <taxon>Streblomastigidae</taxon>
        <taxon>Streblomastix</taxon>
    </lineage>
</organism>
<name>A0A5J4S962_9EUKA</name>
<reference evidence="2 3" key="1">
    <citation type="submission" date="2019-03" db="EMBL/GenBank/DDBJ databases">
        <title>Single cell metagenomics reveals metabolic interactions within the superorganism composed of flagellate Streblomastix strix and complex community of Bacteroidetes bacteria on its surface.</title>
        <authorList>
            <person name="Treitli S.C."/>
            <person name="Kolisko M."/>
            <person name="Husnik F."/>
            <person name="Keeling P."/>
            <person name="Hampl V."/>
        </authorList>
    </citation>
    <scope>NUCLEOTIDE SEQUENCE [LARGE SCALE GENOMIC DNA]</scope>
    <source>
        <strain evidence="2">ST1C</strain>
    </source>
</reference>
<comment type="caution">
    <text evidence="2">The sequence shown here is derived from an EMBL/GenBank/DDBJ whole genome shotgun (WGS) entry which is preliminary data.</text>
</comment>
<feature type="compositionally biased region" description="Basic residues" evidence="1">
    <location>
        <begin position="104"/>
        <end position="115"/>
    </location>
</feature>
<dbReference type="AlphaFoldDB" id="A0A5J4S962"/>
<gene>
    <name evidence="2" type="ORF">EZS28_052432</name>
</gene>
<dbReference type="Proteomes" id="UP000324800">
    <property type="component" value="Unassembled WGS sequence"/>
</dbReference>
<feature type="region of interest" description="Disordered" evidence="1">
    <location>
        <begin position="63"/>
        <end position="123"/>
    </location>
</feature>
<evidence type="ECO:0000256" key="1">
    <source>
        <dbReference type="SAM" id="MobiDB-lite"/>
    </source>
</evidence>
<protein>
    <submittedName>
        <fullName evidence="2">Uncharacterized protein</fullName>
    </submittedName>
</protein>
<evidence type="ECO:0000313" key="2">
    <source>
        <dbReference type="EMBL" id="KAA6341781.1"/>
    </source>
</evidence>